<keyword evidence="3" id="KW-1185">Reference proteome</keyword>
<feature type="domain" description="Protein SirB1 N-terminal" evidence="1">
    <location>
        <begin position="114"/>
        <end position="282"/>
    </location>
</feature>
<sequence length="338" mass="40443">MWLDEYRYRRYSKKVFVEEKELDALMHSNKVIHHLYYYLLMDELRSLYKRSQRTDLTYIYYGKELLPHVRHYYLKPMWHEFMNRPIKQQILEEAATLVAQWFQPEQHMCYSYVTTELENIAQQVMERLEVVNPQHQIFSVSREQISSWTSNNIDKDQWNNSDARQILNILSEILFEKQMFQGIKTFGNTDFLRNYLCINYVLKEKCGYIVLLAIVFQAVARRLGVCCNLLSFPVLEVSTEDYWLLQWKPKCNVTNPDDEVLYIDVLHGGIILNKNNWSRICEVVQCSISSDGYYRINSLEVIMYKISYLLNEIRIHKINDSNISSHKHMQFGIDLLNL</sequence>
<gene>
    <name evidence="2" type="ORF">X777_03962</name>
</gene>
<dbReference type="OMA" id="LEVIMYK"/>
<reference evidence="2 3" key="1">
    <citation type="journal article" date="2014" name="Curr. Biol.">
        <title>The genome of the clonal raider ant Cerapachys biroi.</title>
        <authorList>
            <person name="Oxley P.R."/>
            <person name="Ji L."/>
            <person name="Fetter-Pruneda I."/>
            <person name="McKenzie S.K."/>
            <person name="Li C."/>
            <person name="Hu H."/>
            <person name="Zhang G."/>
            <person name="Kronauer D.J."/>
        </authorList>
    </citation>
    <scope>NUCLEOTIDE SEQUENCE [LARGE SCALE GENOMIC DNA]</scope>
</reference>
<proteinExistence type="predicted"/>
<dbReference type="AlphaFoldDB" id="A0A026WIB0"/>
<evidence type="ECO:0000313" key="3">
    <source>
        <dbReference type="Proteomes" id="UP000053097"/>
    </source>
</evidence>
<evidence type="ECO:0000313" key="2">
    <source>
        <dbReference type="EMBL" id="EZA55787.1"/>
    </source>
</evidence>
<accession>A0A026WIB0</accession>
<dbReference type="Proteomes" id="UP000053097">
    <property type="component" value="Unassembled WGS sequence"/>
</dbReference>
<protein>
    <submittedName>
        <fullName evidence="2">F-box only protein</fullName>
    </submittedName>
</protein>
<dbReference type="PANTHER" id="PTHR31350:SF21">
    <property type="entry name" value="F-BOX ONLY PROTEIN 21"/>
    <property type="match status" value="1"/>
</dbReference>
<dbReference type="InterPro" id="IPR032698">
    <property type="entry name" value="SirB1_N"/>
</dbReference>
<dbReference type="OrthoDB" id="7544578at2759"/>
<name>A0A026WIB0_OOCBI</name>
<dbReference type="PANTHER" id="PTHR31350">
    <property type="entry name" value="SI:DKEY-261L7.2"/>
    <property type="match status" value="1"/>
</dbReference>
<evidence type="ECO:0000259" key="1">
    <source>
        <dbReference type="Pfam" id="PF13369"/>
    </source>
</evidence>
<dbReference type="EMBL" id="KK107185">
    <property type="protein sequence ID" value="EZA55787.1"/>
    <property type="molecule type" value="Genomic_DNA"/>
</dbReference>
<dbReference type="Pfam" id="PF13369">
    <property type="entry name" value="Transglut_core2"/>
    <property type="match status" value="1"/>
</dbReference>
<organism evidence="2 3">
    <name type="scientific">Ooceraea biroi</name>
    <name type="common">Clonal raider ant</name>
    <name type="synonym">Cerapachys biroi</name>
    <dbReference type="NCBI Taxonomy" id="2015173"/>
    <lineage>
        <taxon>Eukaryota</taxon>
        <taxon>Metazoa</taxon>
        <taxon>Ecdysozoa</taxon>
        <taxon>Arthropoda</taxon>
        <taxon>Hexapoda</taxon>
        <taxon>Insecta</taxon>
        <taxon>Pterygota</taxon>
        <taxon>Neoptera</taxon>
        <taxon>Endopterygota</taxon>
        <taxon>Hymenoptera</taxon>
        <taxon>Apocrita</taxon>
        <taxon>Aculeata</taxon>
        <taxon>Formicoidea</taxon>
        <taxon>Formicidae</taxon>
        <taxon>Dorylinae</taxon>
        <taxon>Ooceraea</taxon>
    </lineage>
</organism>